<dbReference type="Pfam" id="PF07687">
    <property type="entry name" value="M20_dimer"/>
    <property type="match status" value="1"/>
</dbReference>
<dbReference type="STRING" id="1834191.A5886_000396"/>
<dbReference type="InterPro" id="IPR036264">
    <property type="entry name" value="Bact_exopeptidase_dim_dom"/>
</dbReference>
<dbReference type="Proteomes" id="UP000195043">
    <property type="component" value="Unassembled WGS sequence"/>
</dbReference>
<accession>A0A242A2R5</accession>
<dbReference type="RefSeq" id="WP_086273387.1">
    <property type="nucleotide sequence ID" value="NZ_NGKU01000001.1"/>
</dbReference>
<proteinExistence type="inferred from homology"/>
<name>A0A242A2R5_9ENTE</name>
<evidence type="ECO:0000256" key="8">
    <source>
        <dbReference type="PIRSR" id="PIRSR001123-1"/>
    </source>
</evidence>
<dbReference type="SUPFAM" id="SSF53187">
    <property type="entry name" value="Zn-dependent exopeptidases"/>
    <property type="match status" value="1"/>
</dbReference>
<organism evidence="11 12">
    <name type="scientific">Candidatus Enterococcus testudinis</name>
    <dbReference type="NCBI Taxonomy" id="1834191"/>
    <lineage>
        <taxon>Bacteria</taxon>
        <taxon>Bacillati</taxon>
        <taxon>Bacillota</taxon>
        <taxon>Bacilli</taxon>
        <taxon>Lactobacillales</taxon>
        <taxon>Enterococcaceae</taxon>
        <taxon>Enterococcus</taxon>
    </lineage>
</organism>
<evidence type="ECO:0000256" key="1">
    <source>
        <dbReference type="ARBA" id="ARBA00001947"/>
    </source>
</evidence>
<keyword evidence="5" id="KW-0862">Zinc</keyword>
<dbReference type="InterPro" id="IPR010162">
    <property type="entry name" value="PepT-like"/>
</dbReference>
<dbReference type="Pfam" id="PF01546">
    <property type="entry name" value="Peptidase_M20"/>
    <property type="match status" value="1"/>
</dbReference>
<evidence type="ECO:0000256" key="6">
    <source>
        <dbReference type="ARBA" id="ARBA00023049"/>
    </source>
</evidence>
<dbReference type="Gene3D" id="3.30.70.360">
    <property type="match status" value="1"/>
</dbReference>
<dbReference type="GO" id="GO:0008237">
    <property type="term" value="F:metallopeptidase activity"/>
    <property type="evidence" value="ECO:0007669"/>
    <property type="project" value="UniProtKB-KW"/>
</dbReference>
<keyword evidence="2" id="KW-0645">Protease</keyword>
<feature type="active site" description="Proton acceptor" evidence="8">
    <location>
        <position position="139"/>
    </location>
</feature>
<dbReference type="GO" id="GO:0004177">
    <property type="term" value="F:aminopeptidase activity"/>
    <property type="evidence" value="ECO:0007669"/>
    <property type="project" value="UniProtKB-UniRule"/>
</dbReference>
<keyword evidence="12" id="KW-1185">Reference proteome</keyword>
<dbReference type="SUPFAM" id="SSF55031">
    <property type="entry name" value="Bacterial exopeptidase dimerisation domain"/>
    <property type="match status" value="1"/>
</dbReference>
<sequence length="373" mass="38954">MDQERLLTTFCTLVQIDSESGQERKVADYLLDTLKEMNIDVFEDDSQSITGLGSGNLIAFVSGSIPDAEPLLLNAHIDTVRPGTNIQPQCIDGVISSKGETILGADDKAGVAAILEMLRIIKEQGMPHGDVQIIFTVGEEIGLLGAKAIDPAHLKAQVGYALDTGGAVGGMKTAAPGAAEIKATVNGITAHAGVAPEKGVSAIEIAAKAVAQMELGRIDFETTANIGTFSAVGPTNVVADRVEIIGEVRSFNQEKLAQQVDRMLTILEETASSMGGKVQAEAKVNFSSIQLSDDSKVVRMAASAAAKIGRTYQSFAAGGGSDANIFNGLGVEMGVLACGYEDIHTTKEKMPIGELQKLVALTVALVEEAAKGR</sequence>
<dbReference type="Gene3D" id="3.40.630.10">
    <property type="entry name" value="Zn peptidases"/>
    <property type="match status" value="1"/>
</dbReference>
<dbReference type="OrthoDB" id="9776600at2"/>
<dbReference type="AlphaFoldDB" id="A0A242A2R5"/>
<comment type="cofactor">
    <cofactor evidence="9">
        <name>a divalent metal cation</name>
        <dbReference type="ChEBI" id="CHEBI:60240"/>
    </cofactor>
    <text evidence="9">Binds 2 divalent metal cations per subunit.</text>
</comment>
<dbReference type="PROSITE" id="PS00758">
    <property type="entry name" value="ARGE_DAPE_CPG2_1"/>
    <property type="match status" value="1"/>
</dbReference>
<dbReference type="GO" id="GO:0046872">
    <property type="term" value="F:metal ion binding"/>
    <property type="evidence" value="ECO:0007669"/>
    <property type="project" value="UniProtKB-UniRule"/>
</dbReference>
<feature type="domain" description="Peptidase M20 dimerisation" evidence="10">
    <location>
        <begin position="175"/>
        <end position="271"/>
    </location>
</feature>
<protein>
    <submittedName>
        <fullName evidence="11">Peptidase T-like protein</fullName>
    </submittedName>
</protein>
<keyword evidence="6" id="KW-0482">Metalloprotease</keyword>
<comment type="similarity">
    <text evidence="7">Belongs to the peptidase M42 family.</text>
</comment>
<feature type="binding site" evidence="9">
    <location>
        <position position="140"/>
    </location>
    <ligand>
        <name>Zn(2+)</name>
        <dbReference type="ChEBI" id="CHEBI:29105"/>
        <label>2</label>
    </ligand>
</feature>
<keyword evidence="4" id="KW-0378">Hydrolase</keyword>
<evidence type="ECO:0000259" key="10">
    <source>
        <dbReference type="Pfam" id="PF07687"/>
    </source>
</evidence>
<feature type="binding site" evidence="9">
    <location>
        <position position="163"/>
    </location>
    <ligand>
        <name>Zn(2+)</name>
        <dbReference type="ChEBI" id="CHEBI:29105"/>
        <label>1</label>
    </ligand>
</feature>
<comment type="caution">
    <text evidence="11">The sequence shown here is derived from an EMBL/GenBank/DDBJ whole genome shotgun (WGS) entry which is preliminary data.</text>
</comment>
<gene>
    <name evidence="11" type="ORF">A5886_000396</name>
</gene>
<dbReference type="NCBIfam" id="TIGR01883">
    <property type="entry name" value="PepT-like"/>
    <property type="match status" value="1"/>
</dbReference>
<dbReference type="InterPro" id="IPR002933">
    <property type="entry name" value="Peptidase_M20"/>
</dbReference>
<dbReference type="PANTHER" id="PTHR42994:SF2">
    <property type="entry name" value="PEPTIDASE"/>
    <property type="match status" value="1"/>
</dbReference>
<dbReference type="PROSITE" id="PS00759">
    <property type="entry name" value="ARGE_DAPE_CPG2_2"/>
    <property type="match status" value="1"/>
</dbReference>
<dbReference type="InterPro" id="IPR001261">
    <property type="entry name" value="ArgE/DapE_CS"/>
</dbReference>
<feature type="binding site" evidence="9">
    <location>
        <position position="106"/>
    </location>
    <ligand>
        <name>Zn(2+)</name>
        <dbReference type="ChEBI" id="CHEBI:29105"/>
        <label>2</label>
    </ligand>
</feature>
<feature type="binding site" evidence="9">
    <location>
        <position position="106"/>
    </location>
    <ligand>
        <name>Zn(2+)</name>
        <dbReference type="ChEBI" id="CHEBI:29105"/>
        <label>1</label>
    </ligand>
</feature>
<keyword evidence="3 9" id="KW-0479">Metal-binding</keyword>
<dbReference type="InterPro" id="IPR011650">
    <property type="entry name" value="Peptidase_M20_dimer"/>
</dbReference>
<evidence type="ECO:0000313" key="11">
    <source>
        <dbReference type="EMBL" id="OTN75326.1"/>
    </source>
</evidence>
<dbReference type="PIRSF" id="PIRSF001123">
    <property type="entry name" value="PepA_GA"/>
    <property type="match status" value="1"/>
</dbReference>
<dbReference type="PANTHER" id="PTHR42994">
    <property type="entry name" value="PEPTIDASE T"/>
    <property type="match status" value="1"/>
</dbReference>
<evidence type="ECO:0000256" key="5">
    <source>
        <dbReference type="ARBA" id="ARBA00022833"/>
    </source>
</evidence>
<evidence type="ECO:0000256" key="3">
    <source>
        <dbReference type="ARBA" id="ARBA00022723"/>
    </source>
</evidence>
<dbReference type="GO" id="GO:0006508">
    <property type="term" value="P:proteolysis"/>
    <property type="evidence" value="ECO:0007669"/>
    <property type="project" value="UniProtKB-KW"/>
</dbReference>
<evidence type="ECO:0000256" key="9">
    <source>
        <dbReference type="PIRSR" id="PIRSR001123-2"/>
    </source>
</evidence>
<reference evidence="11 12" key="1">
    <citation type="submission" date="2017-05" db="EMBL/GenBank/DDBJ databases">
        <title>The Genome Sequence of Enterococcus sp. 8G7_MSG3316.</title>
        <authorList>
            <consortium name="The Broad Institute Genomics Platform"/>
            <consortium name="The Broad Institute Genomic Center for Infectious Diseases"/>
            <person name="Earl A."/>
            <person name="Manson A."/>
            <person name="Schwartman J."/>
            <person name="Gilmore M."/>
            <person name="Abouelleil A."/>
            <person name="Cao P."/>
            <person name="Chapman S."/>
            <person name="Cusick C."/>
            <person name="Shea T."/>
            <person name="Young S."/>
            <person name="Neafsey D."/>
            <person name="Nusbaum C."/>
            <person name="Birren B."/>
        </authorList>
    </citation>
    <scope>NUCLEOTIDE SEQUENCE [LARGE SCALE GENOMIC DNA]</scope>
    <source>
        <strain evidence="11 12">8G7_MSG3316</strain>
    </source>
</reference>
<evidence type="ECO:0000313" key="12">
    <source>
        <dbReference type="Proteomes" id="UP000195043"/>
    </source>
</evidence>
<dbReference type="InterPro" id="IPR008007">
    <property type="entry name" value="Peptidase_M42"/>
</dbReference>
<evidence type="ECO:0000256" key="4">
    <source>
        <dbReference type="ARBA" id="ARBA00022801"/>
    </source>
</evidence>
<evidence type="ECO:0000256" key="7">
    <source>
        <dbReference type="PIRNR" id="PIRNR001123"/>
    </source>
</evidence>
<evidence type="ECO:0000256" key="2">
    <source>
        <dbReference type="ARBA" id="ARBA00022670"/>
    </source>
</evidence>
<comment type="cofactor">
    <cofactor evidence="1">
        <name>Zn(2+)</name>
        <dbReference type="ChEBI" id="CHEBI:29105"/>
    </cofactor>
</comment>
<dbReference type="EMBL" id="NGKU01000001">
    <property type="protein sequence ID" value="OTN75326.1"/>
    <property type="molecule type" value="Genomic_DNA"/>
</dbReference>